<evidence type="ECO:0000256" key="1">
    <source>
        <dbReference type="SAM" id="Phobius"/>
    </source>
</evidence>
<gene>
    <name evidence="2" type="ORF">KC19_2G264200</name>
</gene>
<protein>
    <submittedName>
        <fullName evidence="2">Uncharacterized protein</fullName>
    </submittedName>
</protein>
<feature type="transmembrane region" description="Helical" evidence="1">
    <location>
        <begin position="95"/>
        <end position="115"/>
    </location>
</feature>
<keyword evidence="1" id="KW-0812">Transmembrane</keyword>
<proteinExistence type="predicted"/>
<dbReference type="Proteomes" id="UP000822688">
    <property type="component" value="Chromosome 2"/>
</dbReference>
<keyword evidence="1" id="KW-0472">Membrane</keyword>
<dbReference type="AlphaFoldDB" id="A0A8T0J1F7"/>
<reference evidence="2" key="1">
    <citation type="submission" date="2020-06" db="EMBL/GenBank/DDBJ databases">
        <title>WGS assembly of Ceratodon purpureus strain R40.</title>
        <authorList>
            <person name="Carey S.B."/>
            <person name="Jenkins J."/>
            <person name="Shu S."/>
            <person name="Lovell J.T."/>
            <person name="Sreedasyam A."/>
            <person name="Maumus F."/>
            <person name="Tiley G.P."/>
            <person name="Fernandez-Pozo N."/>
            <person name="Barry K."/>
            <person name="Chen C."/>
            <person name="Wang M."/>
            <person name="Lipzen A."/>
            <person name="Daum C."/>
            <person name="Saski C.A."/>
            <person name="Payton A.C."/>
            <person name="Mcbreen J.C."/>
            <person name="Conrad R.E."/>
            <person name="Kollar L.M."/>
            <person name="Olsson S."/>
            <person name="Huttunen S."/>
            <person name="Landis J.B."/>
            <person name="Wickett N.J."/>
            <person name="Johnson M.G."/>
            <person name="Rensing S.A."/>
            <person name="Grimwood J."/>
            <person name="Schmutz J."/>
            <person name="Mcdaniel S.F."/>
        </authorList>
    </citation>
    <scope>NUCLEOTIDE SEQUENCE</scope>
    <source>
        <strain evidence="2">R40</strain>
    </source>
</reference>
<organism evidence="2 3">
    <name type="scientific">Ceratodon purpureus</name>
    <name type="common">Fire moss</name>
    <name type="synonym">Dicranum purpureum</name>
    <dbReference type="NCBI Taxonomy" id="3225"/>
    <lineage>
        <taxon>Eukaryota</taxon>
        <taxon>Viridiplantae</taxon>
        <taxon>Streptophyta</taxon>
        <taxon>Embryophyta</taxon>
        <taxon>Bryophyta</taxon>
        <taxon>Bryophytina</taxon>
        <taxon>Bryopsida</taxon>
        <taxon>Dicranidae</taxon>
        <taxon>Pseudoditrichales</taxon>
        <taxon>Ditrichaceae</taxon>
        <taxon>Ceratodon</taxon>
    </lineage>
</organism>
<evidence type="ECO:0000313" key="3">
    <source>
        <dbReference type="Proteomes" id="UP000822688"/>
    </source>
</evidence>
<comment type="caution">
    <text evidence="2">The sequence shown here is derived from an EMBL/GenBank/DDBJ whole genome shotgun (WGS) entry which is preliminary data.</text>
</comment>
<accession>A0A8T0J1F7</accession>
<sequence>MAHEHHDDNLEILQNQMQGSFRVKKPSYFRVINFAYSAWLVLLSCAIGTYRAILMAGRLALGDEIADPLVIIVATRILLAAHDGMKGNMVKSARLLGRHAIPLLIGSLGFIITGAQAELQSDKGGIQKGITTAPNASSEVHDNAFLKAVALFILAVVTTIGVAVGGSWMLNLLSPFRTTPVAAPAIPAIPAAVQALPIFPVVQGDDMDDVLAKAPLATRLNSPLPWL</sequence>
<dbReference type="EMBL" id="CM026422">
    <property type="protein sequence ID" value="KAG0588721.1"/>
    <property type="molecule type" value="Genomic_DNA"/>
</dbReference>
<evidence type="ECO:0000313" key="2">
    <source>
        <dbReference type="EMBL" id="KAG0588721.1"/>
    </source>
</evidence>
<keyword evidence="3" id="KW-1185">Reference proteome</keyword>
<feature type="transmembrane region" description="Helical" evidence="1">
    <location>
        <begin position="31"/>
        <end position="53"/>
    </location>
</feature>
<name>A0A8T0J1F7_CERPU</name>
<feature type="transmembrane region" description="Helical" evidence="1">
    <location>
        <begin position="144"/>
        <end position="170"/>
    </location>
</feature>
<keyword evidence="1" id="KW-1133">Transmembrane helix</keyword>